<organism evidence="29">
    <name type="scientific">Simian immunodeficiency virus</name>
    <name type="common">SIV</name>
    <dbReference type="NCBI Taxonomy" id="11723"/>
    <lineage>
        <taxon>Viruses</taxon>
        <taxon>Riboviria</taxon>
        <taxon>Pararnavirae</taxon>
        <taxon>Artverviricota</taxon>
        <taxon>Revtraviricetes</taxon>
        <taxon>Ortervirales</taxon>
        <taxon>Retroviridae</taxon>
        <taxon>Orthoretrovirinae</taxon>
        <taxon>Lentivirus</taxon>
        <taxon>Lentivirus simimdef</taxon>
    </lineage>
</organism>
<evidence type="ECO:0000256" key="7">
    <source>
        <dbReference type="ARBA" id="ARBA00022506"/>
    </source>
</evidence>
<feature type="transmembrane region" description="Helical" evidence="24">
    <location>
        <begin position="695"/>
        <end position="716"/>
    </location>
</feature>
<evidence type="ECO:0000256" key="21">
    <source>
        <dbReference type="ARBA" id="ARBA00023157"/>
    </source>
</evidence>
<keyword evidence="23 24" id="KW-1160">Virus entry into host cell</keyword>
<keyword evidence="16 24" id="KW-1043">Host membrane</keyword>
<evidence type="ECO:0000256" key="25">
    <source>
        <dbReference type="SAM" id="Coils"/>
    </source>
</evidence>
<keyword evidence="11 24" id="KW-0165">Cleavage on pair of basic residues</keyword>
<dbReference type="GO" id="GO:0019031">
    <property type="term" value="C:viral envelope"/>
    <property type="evidence" value="ECO:0007669"/>
    <property type="project" value="UniProtKB-KW"/>
</dbReference>
<proteinExistence type="predicted"/>
<keyword evidence="19 24" id="KW-1039">Host endosome</keyword>
<keyword evidence="9 24" id="KW-0945">Host-virus interaction</keyword>
<evidence type="ECO:0000256" key="26">
    <source>
        <dbReference type="SAM" id="MobiDB-lite"/>
    </source>
</evidence>
<keyword evidence="13 24" id="KW-0053">Apoptosis</keyword>
<sequence>MGCLGNQLLIALLLVSALEIYCVQYVTVFYGVPAWKNATIPLFCATRNRDTWGTTQCLPDNDDYSELAINITEAFDAWNNTVTEQAIEDVWNLFETSIKPCVKLTPLCIAMRCNKTETDRWGLTRNAGTTTTTTTTTAAIPSVAENVINESNPCIKNNSCAGLEQEPMIGCKFNMTGLKRDKRIEYNETWYSRDLICEQSANESESKCYMHHCNTSVIQESCDKHYWDAIRFRYCAPPGYALLRCNDSNYSGFAPNCSKVVVSSCTRMMETQTSTWFGFNGTRAENRTYIYWHGKSNRTIISLNKYYNLTMRCRRPGNKTVLPVTIMSGLVFHSQPINERPKQAWCWFGGSWKEAIQEVKETLVKHPRYTGTNDTKKINLTAPAGGDPEVTFMWTNCRGEFLYCKMNWFLNWVEDRDQKSMRQQNTREQQKKNYVPCHIRQIINTWHKVGKNVYLPPREGDLTCNSTVTSLIAEIDWTNNNETNITMSAEVAELYRLELGDYKLVEITPIGLAPTSVRRYTTTGASRNKRGVFVLGFLGFLATAGSAMGAASLTLSAQSRTLLAGIVQQQQQLLDVVKRQQELLRLTVWGTKNLQTRVTAIEKYLKDQAQLNSWGCAFRQVCHTTVPWPNETLVPNWSNMTWQEWERQVDFLEANITQLLEEAQIQQEKNMYELQKLNSWDIFGNWFDLTSWIRYIQYGVLIVLGVVGIRIVIYVVQMLARLRQGYRPVFSSPPAYVQQIPIHKGQEPPTKEGEEGEGGDRGGNRSWPWQIEYIHFLIRQLIRLLTWLFSSCRDWLLRTYQILQPVLQSLSTTSQRVREVIRIGIAYLQYGWRYFQEAVQAWWRFARETLASAWRDIWETLGRVGRGILAIPRRVRQGLELTLL</sequence>
<evidence type="ECO:0000256" key="13">
    <source>
        <dbReference type="ARBA" id="ARBA00022703"/>
    </source>
</evidence>
<evidence type="ECO:0000256" key="5">
    <source>
        <dbReference type="ARBA" id="ARBA00004578"/>
    </source>
</evidence>
<evidence type="ECO:0000256" key="4">
    <source>
        <dbReference type="ARBA" id="ARBA00004563"/>
    </source>
</evidence>
<dbReference type="GO" id="GO:0046718">
    <property type="term" value="P:symbiont entry into host cell"/>
    <property type="evidence" value="ECO:0007669"/>
    <property type="project" value="UniProtKB-KW"/>
</dbReference>
<organismHost>
    <name type="scientific">Cercopithecidae</name>
    <name type="common">Old World monkeys</name>
    <dbReference type="NCBI Taxonomy" id="9527"/>
</organismHost>
<evidence type="ECO:0000313" key="29">
    <source>
        <dbReference type="EMBL" id="AFM75760.1"/>
    </source>
</evidence>
<comment type="subunit">
    <text evidence="24">The mature envelope protein (Env) consists of a homotrimer of non-covalently associated gp120-gp41 heterodimers. The resulting complex protrudes from the virus surface as a spike.</text>
</comment>
<keyword evidence="17 24" id="KW-0261">Viral envelope protein</keyword>
<dbReference type="GO" id="GO:0055036">
    <property type="term" value="C:virion membrane"/>
    <property type="evidence" value="ECO:0007669"/>
    <property type="project" value="UniProtKB-SubCell"/>
</dbReference>
<keyword evidence="7 24" id="KW-1168">Fusion of virus membrane with host membrane</keyword>
<evidence type="ECO:0000256" key="10">
    <source>
        <dbReference type="ARBA" id="ARBA00022595"/>
    </source>
</evidence>
<protein>
    <recommendedName>
        <fullName evidence="24">Envelope glycoprotein gp160</fullName>
    </recommendedName>
    <component>
        <recommendedName>
            <fullName evidence="24">Surface protein gp120</fullName>
            <shortName evidence="24">SU</shortName>
        </recommendedName>
        <alternativeName>
            <fullName evidence="24">Glycoprotein 120</fullName>
            <shortName evidence="24">gp120</shortName>
        </alternativeName>
    </component>
    <component>
        <recommendedName>
            <fullName evidence="24">Transmembrane protein gp41</fullName>
            <shortName evidence="24">TM</shortName>
        </recommendedName>
    </component>
</protein>
<evidence type="ECO:0000256" key="6">
    <source>
        <dbReference type="ARBA" id="ARBA00004650"/>
    </source>
</evidence>
<evidence type="ECO:0000256" key="15">
    <source>
        <dbReference type="ARBA" id="ARBA00022844"/>
    </source>
</evidence>
<keyword evidence="25" id="KW-0175">Coiled coil</keyword>
<evidence type="ECO:0000256" key="11">
    <source>
        <dbReference type="ARBA" id="ARBA00022685"/>
    </source>
</evidence>
<evidence type="ECO:0000256" key="22">
    <source>
        <dbReference type="ARBA" id="ARBA00023180"/>
    </source>
</evidence>
<name>I6SGK4_SIV</name>
<dbReference type="GO" id="GO:0039663">
    <property type="term" value="P:membrane fusion involved in viral entry into host cell"/>
    <property type="evidence" value="ECO:0007669"/>
    <property type="project" value="UniProtKB-KW"/>
</dbReference>
<feature type="domain" description="Human immunodeficiency virus 1 envelope glycoprotein Gp120" evidence="27">
    <location>
        <begin position="24"/>
        <end position="530"/>
    </location>
</feature>
<keyword evidence="15 24" id="KW-0946">Virion</keyword>
<dbReference type="GO" id="GO:0044175">
    <property type="term" value="C:host cell endosome membrane"/>
    <property type="evidence" value="ECO:0007669"/>
    <property type="project" value="UniProtKB-SubCell"/>
</dbReference>
<keyword evidence="10 24" id="KW-1162">Viral penetration into host cytoplasm</keyword>
<evidence type="ECO:0000256" key="3">
    <source>
        <dbReference type="ARBA" id="ARBA00004505"/>
    </source>
</evidence>
<evidence type="ECO:0000256" key="16">
    <source>
        <dbReference type="ARBA" id="ARBA00022870"/>
    </source>
</evidence>
<evidence type="ECO:0000256" key="8">
    <source>
        <dbReference type="ARBA" id="ARBA00022511"/>
    </source>
</evidence>
<evidence type="ECO:0000256" key="2">
    <source>
        <dbReference type="ARBA" id="ARBA00004433"/>
    </source>
</evidence>
<keyword evidence="18 24" id="KW-1133">Transmembrane helix</keyword>
<dbReference type="Gene3D" id="1.10.287.210">
    <property type="match status" value="1"/>
</dbReference>
<evidence type="ECO:0000256" key="24">
    <source>
        <dbReference type="RuleBase" id="RU363095"/>
    </source>
</evidence>
<evidence type="ECO:0000256" key="1">
    <source>
        <dbReference type="ARBA" id="ARBA00004402"/>
    </source>
</evidence>
<evidence type="ECO:0000256" key="20">
    <source>
        <dbReference type="ARBA" id="ARBA00023136"/>
    </source>
</evidence>
<dbReference type="EMBL" id="JQ864123">
    <property type="protein sequence ID" value="AFM75760.1"/>
    <property type="molecule type" value="Genomic_DNA"/>
</dbReference>
<dbReference type="CDD" id="cd09909">
    <property type="entry name" value="HIV-1-like_HR1-HR2"/>
    <property type="match status" value="1"/>
</dbReference>
<evidence type="ECO:0000256" key="9">
    <source>
        <dbReference type="ARBA" id="ARBA00022581"/>
    </source>
</evidence>
<evidence type="ECO:0000256" key="23">
    <source>
        <dbReference type="ARBA" id="ARBA00023296"/>
    </source>
</evidence>
<dbReference type="GO" id="GO:0020002">
    <property type="term" value="C:host cell plasma membrane"/>
    <property type="evidence" value="ECO:0007669"/>
    <property type="project" value="UniProtKB-SubCell"/>
</dbReference>
<organismHost>
    <name type="scientific">Pan troglodytes</name>
    <name type="common">Chimpanzee</name>
    <dbReference type="NCBI Taxonomy" id="9598"/>
</organismHost>
<dbReference type="Gene3D" id="2.170.40.20">
    <property type="entry name" value="Human immunodeficiency virus 1, Gp160, envelope glycoprotein"/>
    <property type="match status" value="2"/>
</dbReference>
<dbReference type="InterPro" id="IPR036377">
    <property type="entry name" value="Gp120_core_sf"/>
</dbReference>
<accession>I6SGK4</accession>
<dbReference type="InterPro" id="IPR000777">
    <property type="entry name" value="HIV1_Gp120"/>
</dbReference>
<evidence type="ECO:0000259" key="28">
    <source>
        <dbReference type="Pfam" id="PF00517"/>
    </source>
</evidence>
<evidence type="ECO:0000256" key="19">
    <source>
        <dbReference type="ARBA" id="ARBA00023046"/>
    </source>
</evidence>
<feature type="compositionally biased region" description="Basic and acidic residues" evidence="26">
    <location>
        <begin position="744"/>
        <end position="763"/>
    </location>
</feature>
<dbReference type="GO" id="GO:0019062">
    <property type="term" value="P:virion attachment to host cell"/>
    <property type="evidence" value="ECO:0007669"/>
    <property type="project" value="UniProtKB-UniRule"/>
</dbReference>
<keyword evidence="22" id="KW-0325">Glycoprotein</keyword>
<evidence type="ECO:0000256" key="17">
    <source>
        <dbReference type="ARBA" id="ARBA00022879"/>
    </source>
</evidence>
<dbReference type="InterPro" id="IPR000328">
    <property type="entry name" value="GP41-like"/>
</dbReference>
<comment type="domain">
    <text evidence="24">The 17 amino acids long immunosuppressive region is present in many retroviral envelope proteins. Synthetic peptides derived from this relatively conserved sequence inhibit immune function in vitro and in vivo.</text>
</comment>
<keyword evidence="20 24" id="KW-0472">Membrane</keyword>
<dbReference type="GO" id="GO:0005198">
    <property type="term" value="F:structural molecule activity"/>
    <property type="evidence" value="ECO:0007669"/>
    <property type="project" value="InterPro"/>
</dbReference>
<feature type="domain" description="Retroviral envelope protein GP41-like" evidence="28">
    <location>
        <begin position="548"/>
        <end position="742"/>
    </location>
</feature>
<gene>
    <name evidence="29" type="primary">env</name>
</gene>
<dbReference type="SUPFAM" id="SSF56502">
    <property type="entry name" value="gp120 core"/>
    <property type="match status" value="1"/>
</dbReference>
<feature type="region of interest" description="Disordered" evidence="26">
    <location>
        <begin position="741"/>
        <end position="763"/>
    </location>
</feature>
<dbReference type="Pfam" id="PF00517">
    <property type="entry name" value="GP41"/>
    <property type="match status" value="1"/>
</dbReference>
<keyword evidence="12 24" id="KW-0812">Transmembrane</keyword>
<keyword evidence="14 24" id="KW-1161">Viral attachment to host cell</keyword>
<dbReference type="Pfam" id="PF00516">
    <property type="entry name" value="GP120"/>
    <property type="match status" value="1"/>
</dbReference>
<evidence type="ECO:0000259" key="27">
    <source>
        <dbReference type="Pfam" id="PF00516"/>
    </source>
</evidence>
<keyword evidence="8 24" id="KW-1032">Host cell membrane</keyword>
<evidence type="ECO:0000256" key="18">
    <source>
        <dbReference type="ARBA" id="ARBA00022989"/>
    </source>
</evidence>
<comment type="subcellular location">
    <subcellularLocation>
        <location evidence="3">Host cell membrane</location>
        <topology evidence="3">Peripheral membrane protein</topology>
    </subcellularLocation>
    <subcellularLocation>
        <location evidence="1">Host cell membrane</location>
        <topology evidence="1">Single-pass type I membrane protein</topology>
    </subcellularLocation>
    <subcellularLocation>
        <location evidence="2">Host endosome membrane</location>
        <topology evidence="2">Peripheral membrane protein</topology>
    </subcellularLocation>
    <subcellularLocation>
        <location evidence="5">Host endosome membrane</location>
        <topology evidence="5">Single-pass type I membrane protein</topology>
    </subcellularLocation>
    <subcellularLocation>
        <location evidence="6">Virion membrane</location>
        <topology evidence="6">Peripheral membrane protein</topology>
    </subcellularLocation>
    <subcellularLocation>
        <location evidence="4">Virion membrane</location>
        <topology evidence="4">Single-pass type I membrane protein</topology>
    </subcellularLocation>
</comment>
<dbReference type="SUPFAM" id="SSF58069">
    <property type="entry name" value="Virus ectodomain"/>
    <property type="match status" value="1"/>
</dbReference>
<evidence type="ECO:0000256" key="12">
    <source>
        <dbReference type="ARBA" id="ARBA00022692"/>
    </source>
</evidence>
<evidence type="ECO:0000256" key="14">
    <source>
        <dbReference type="ARBA" id="ARBA00022804"/>
    </source>
</evidence>
<keyword evidence="21" id="KW-1015">Disulfide bond</keyword>
<reference evidence="29" key="1">
    <citation type="journal article" date="2012" name="J. Virol.">
        <title>Sequential Evolution and Escape from Neutralization of Simian Immunodeficiency Virus SIVsmE660 Clones in Rhesus Macaques.</title>
        <authorList>
            <person name="Wu F."/>
            <person name="Ourmanov I."/>
            <person name="Kuwata T."/>
            <person name="Goeken R."/>
            <person name="Brown C.R."/>
            <person name="Buckler-White A."/>
            <person name="Iyengar R."/>
            <person name="Plishka R."/>
            <person name="Aoki S.T."/>
            <person name="Hirsch V.M."/>
        </authorList>
    </citation>
    <scope>NUCLEOTIDE SEQUENCE</scope>
    <source>
        <strain evidence="29">H805-24w-2</strain>
    </source>
</reference>
<feature type="coiled-coil region" evidence="25">
    <location>
        <begin position="642"/>
        <end position="669"/>
    </location>
</feature>